<dbReference type="GeneID" id="59293739"/>
<feature type="region of interest" description="Disordered" evidence="1">
    <location>
        <begin position="1"/>
        <end position="23"/>
    </location>
</feature>
<keyword evidence="3" id="KW-1185">Reference proteome</keyword>
<organism evidence="2 3">
    <name type="scientific">Letharia columbiana</name>
    <dbReference type="NCBI Taxonomy" id="112416"/>
    <lineage>
        <taxon>Eukaryota</taxon>
        <taxon>Fungi</taxon>
        <taxon>Dikarya</taxon>
        <taxon>Ascomycota</taxon>
        <taxon>Pezizomycotina</taxon>
        <taxon>Lecanoromycetes</taxon>
        <taxon>OSLEUM clade</taxon>
        <taxon>Lecanoromycetidae</taxon>
        <taxon>Lecanorales</taxon>
        <taxon>Lecanorineae</taxon>
        <taxon>Parmeliaceae</taxon>
        <taxon>Letharia</taxon>
    </lineage>
</organism>
<reference evidence="2 3" key="1">
    <citation type="journal article" date="2020" name="Genomics">
        <title>Complete, high-quality genomes from long-read metagenomic sequencing of two wolf lichen thalli reveals enigmatic genome architecture.</title>
        <authorList>
            <person name="McKenzie S.K."/>
            <person name="Walston R.F."/>
            <person name="Allen J.L."/>
        </authorList>
    </citation>
    <scope>NUCLEOTIDE SEQUENCE [LARGE SCALE GENOMIC DNA]</scope>
    <source>
        <strain evidence="2">WasteWater2</strain>
    </source>
</reference>
<dbReference type="Proteomes" id="UP000578531">
    <property type="component" value="Unassembled WGS sequence"/>
</dbReference>
<name>A0A8H6FGG9_9LECA</name>
<evidence type="ECO:0000313" key="2">
    <source>
        <dbReference type="EMBL" id="KAF6227662.1"/>
    </source>
</evidence>
<proteinExistence type="predicted"/>
<comment type="caution">
    <text evidence="2">The sequence shown here is derived from an EMBL/GenBank/DDBJ whole genome shotgun (WGS) entry which is preliminary data.</text>
</comment>
<dbReference type="EMBL" id="JACCJC010000083">
    <property type="protein sequence ID" value="KAF6227662.1"/>
    <property type="molecule type" value="Genomic_DNA"/>
</dbReference>
<protein>
    <recommendedName>
        <fullName evidence="4">F-box domain-containing protein</fullName>
    </recommendedName>
</protein>
<dbReference type="RefSeq" id="XP_037159153.1">
    <property type="nucleotide sequence ID" value="XM_037313975.1"/>
</dbReference>
<accession>A0A8H6FGG9</accession>
<dbReference type="AlphaFoldDB" id="A0A8H6FGG9"/>
<gene>
    <name evidence="2" type="ORF">HO173_012102</name>
</gene>
<sequence length="81" mass="9030">MSLASPDDSPFRRGQRPELSSPLRDLPTDLILETYKAFDHISQIVALNSTSRVFYEITRVDPGPFSDAVLPRSIACHDTVV</sequence>
<dbReference type="OrthoDB" id="5298645at2759"/>
<evidence type="ECO:0000256" key="1">
    <source>
        <dbReference type="SAM" id="MobiDB-lite"/>
    </source>
</evidence>
<evidence type="ECO:0000313" key="3">
    <source>
        <dbReference type="Proteomes" id="UP000578531"/>
    </source>
</evidence>
<evidence type="ECO:0008006" key="4">
    <source>
        <dbReference type="Google" id="ProtNLM"/>
    </source>
</evidence>